<dbReference type="PROSITE" id="PS51257">
    <property type="entry name" value="PROKAR_LIPOPROTEIN"/>
    <property type="match status" value="1"/>
</dbReference>
<dbReference type="InterPro" id="IPR050491">
    <property type="entry name" value="AmpC-like"/>
</dbReference>
<dbReference type="PANTHER" id="PTHR46825:SF9">
    <property type="entry name" value="BETA-LACTAMASE-RELATED DOMAIN-CONTAINING PROTEIN"/>
    <property type="match status" value="1"/>
</dbReference>
<name>A0A0E3V6Z6_9BACT</name>
<dbReference type="AlphaFoldDB" id="A0A0E3V6Z6"/>
<protein>
    <recommendedName>
        <fullName evidence="2">Beta-lactamase-related domain-containing protein</fullName>
    </recommendedName>
</protein>
<dbReference type="PANTHER" id="PTHR46825">
    <property type="entry name" value="D-ALANYL-D-ALANINE-CARBOXYPEPTIDASE/ENDOPEPTIDASE AMPH"/>
    <property type="match status" value="1"/>
</dbReference>
<accession>A0A0E3V6Z6</accession>
<proteinExistence type="predicted"/>
<dbReference type="InterPro" id="IPR012338">
    <property type="entry name" value="Beta-lactam/transpept-like"/>
</dbReference>
<evidence type="ECO:0000256" key="1">
    <source>
        <dbReference type="SAM" id="SignalP"/>
    </source>
</evidence>
<organism evidence="3 4">
    <name type="scientific">Spirosoma radiotolerans</name>
    <dbReference type="NCBI Taxonomy" id="1379870"/>
    <lineage>
        <taxon>Bacteria</taxon>
        <taxon>Pseudomonadati</taxon>
        <taxon>Bacteroidota</taxon>
        <taxon>Cytophagia</taxon>
        <taxon>Cytophagales</taxon>
        <taxon>Cytophagaceae</taxon>
        <taxon>Spirosoma</taxon>
    </lineage>
</organism>
<feature type="domain" description="Beta-lactamase-related" evidence="2">
    <location>
        <begin position="42"/>
        <end position="240"/>
    </location>
</feature>
<evidence type="ECO:0000313" key="3">
    <source>
        <dbReference type="EMBL" id="AKD55437.1"/>
    </source>
</evidence>
<reference evidence="3 4" key="1">
    <citation type="journal article" date="2014" name="Curr. Microbiol.">
        <title>Spirosoma radiotolerans sp. nov., a gamma-radiation-resistant bacterium isolated from gamma ray-irradiated soil.</title>
        <authorList>
            <person name="Lee J.J."/>
            <person name="Srinivasan S."/>
            <person name="Lim S."/>
            <person name="Joe M."/>
            <person name="Im S."/>
            <person name="Bae S.I."/>
            <person name="Park K.R."/>
            <person name="Han J.H."/>
            <person name="Park S.H."/>
            <person name="Joo B.M."/>
            <person name="Park S.J."/>
            <person name="Kim M.K."/>
        </authorList>
    </citation>
    <scope>NUCLEOTIDE SEQUENCE [LARGE SCALE GENOMIC DNA]</scope>
    <source>
        <strain evidence="3 4">DG5A</strain>
    </source>
</reference>
<evidence type="ECO:0000313" key="4">
    <source>
        <dbReference type="Proteomes" id="UP000033054"/>
    </source>
</evidence>
<dbReference type="InterPro" id="IPR001466">
    <property type="entry name" value="Beta-lactam-related"/>
</dbReference>
<dbReference type="STRING" id="1379870.SD10_11505"/>
<dbReference type="Pfam" id="PF00144">
    <property type="entry name" value="Beta-lactamase"/>
    <property type="match status" value="1"/>
</dbReference>
<evidence type="ECO:0000259" key="2">
    <source>
        <dbReference type="Pfam" id="PF00144"/>
    </source>
</evidence>
<keyword evidence="4" id="KW-1185">Reference proteome</keyword>
<dbReference type="OrthoDB" id="912546at2"/>
<dbReference type="PATRIC" id="fig|1379870.5.peg.2501"/>
<gene>
    <name evidence="3" type="ORF">SD10_11505</name>
</gene>
<sequence>MKSQLNLLVLVFLGLLLSLTACDKTVDVGPNGASLNTDDLIKAIAKRLDGKCVGYQVVVSVNGIQKSSHAYGDARLAQDGNARAMFINDKYNIASCSKTITAAALLRALNAKQKSVNDLMYPYLPTHWKLGDGLKTVTFKQLLTHQSGFVGKTYGSGYDSLKKLVSEGLVDSKKPAKYNNANYALMRFLITTLGDYSVTKISAATTTASSLTALEAKQAQEYADDYIDYCQKYVLGVSGAGMSTLVCKPTDAAPALCYQFPKDNGPGTDFGDMTLTNAERGWTMSSVQMAAFLSTLHFTEKIIPKTLSDMMINDVAGYDSRGQTPNKMGFYAKNGGYPGKYADKVLDGANYGKKYNNGQLETWFFGFDNQVQISFIANSQVLITANSSTAPNGEYASSSILAAFDEWYGSIKK</sequence>
<dbReference type="SUPFAM" id="SSF56601">
    <property type="entry name" value="beta-lactamase/transpeptidase-like"/>
    <property type="match status" value="1"/>
</dbReference>
<feature type="chain" id="PRO_5002413916" description="Beta-lactamase-related domain-containing protein" evidence="1">
    <location>
        <begin position="24"/>
        <end position="413"/>
    </location>
</feature>
<keyword evidence="1" id="KW-0732">Signal</keyword>
<dbReference type="KEGG" id="srd:SD10_11505"/>
<dbReference type="EMBL" id="CP010429">
    <property type="protein sequence ID" value="AKD55437.1"/>
    <property type="molecule type" value="Genomic_DNA"/>
</dbReference>
<dbReference type="HOGENOM" id="CLU_665500_0_0_10"/>
<dbReference type="RefSeq" id="WP_046573930.1">
    <property type="nucleotide sequence ID" value="NZ_CP010429.1"/>
</dbReference>
<dbReference type="Proteomes" id="UP000033054">
    <property type="component" value="Chromosome"/>
</dbReference>
<feature type="signal peptide" evidence="1">
    <location>
        <begin position="1"/>
        <end position="23"/>
    </location>
</feature>
<dbReference type="Gene3D" id="3.40.710.10">
    <property type="entry name" value="DD-peptidase/beta-lactamase superfamily"/>
    <property type="match status" value="1"/>
</dbReference>